<proteinExistence type="predicted"/>
<dbReference type="EMBL" id="FNSD01000001">
    <property type="protein sequence ID" value="SEB60368.1"/>
    <property type="molecule type" value="Genomic_DNA"/>
</dbReference>
<name>A0A1H4KQJ9_9BACT</name>
<dbReference type="AlphaFoldDB" id="A0A1H4KQJ9"/>
<accession>A0A1H4KQJ9</accession>
<protein>
    <submittedName>
        <fullName evidence="1">Uncharacterized protein</fullName>
    </submittedName>
</protein>
<evidence type="ECO:0000313" key="2">
    <source>
        <dbReference type="Proteomes" id="UP000182409"/>
    </source>
</evidence>
<sequence length="148" mass="15955">MFFKKKTEKRSFNDVLTALGAQKFDVAAGTAGSGTYRVSKYGCAAEIKANPALGEKIFPVPAPAEIAAKAGFLLNGQIASLVDKGYQKFLKAGKLEIVATADHLRAIHKFQEELDEAAGATMLYNESLGTTSDEYLYDRVAGREVHGH</sequence>
<organism evidence="1 2">
    <name type="scientific">Terriglobus roseus</name>
    <dbReference type="NCBI Taxonomy" id="392734"/>
    <lineage>
        <taxon>Bacteria</taxon>
        <taxon>Pseudomonadati</taxon>
        <taxon>Acidobacteriota</taxon>
        <taxon>Terriglobia</taxon>
        <taxon>Terriglobales</taxon>
        <taxon>Acidobacteriaceae</taxon>
        <taxon>Terriglobus</taxon>
    </lineage>
</organism>
<dbReference type="RefSeq" id="WP_074652856.1">
    <property type="nucleotide sequence ID" value="NZ_FNSD01000001.1"/>
</dbReference>
<reference evidence="1 2" key="1">
    <citation type="submission" date="2016-10" db="EMBL/GenBank/DDBJ databases">
        <authorList>
            <person name="de Groot N.N."/>
        </authorList>
    </citation>
    <scope>NUCLEOTIDE SEQUENCE [LARGE SCALE GENOMIC DNA]</scope>
    <source>
        <strain evidence="1 2">AB35.6</strain>
    </source>
</reference>
<gene>
    <name evidence="1" type="ORF">SAMN05443244_1295</name>
</gene>
<dbReference type="OrthoDB" id="128865at2"/>
<evidence type="ECO:0000313" key="1">
    <source>
        <dbReference type="EMBL" id="SEB60368.1"/>
    </source>
</evidence>
<dbReference type="Proteomes" id="UP000182409">
    <property type="component" value="Unassembled WGS sequence"/>
</dbReference>